<evidence type="ECO:0000256" key="1">
    <source>
        <dbReference type="SAM" id="MobiDB-lite"/>
    </source>
</evidence>
<feature type="region of interest" description="Disordered" evidence="1">
    <location>
        <begin position="56"/>
        <end position="114"/>
    </location>
</feature>
<proteinExistence type="predicted"/>
<feature type="region of interest" description="Disordered" evidence="1">
    <location>
        <begin position="1"/>
        <end position="22"/>
    </location>
</feature>
<sequence length="354" mass="37179">MSANNSKKAWPGDEYDKQTAGNPAAQHHVQLPVRPTVITSFPQGLHALSSAVVTGAGSSSASTSQGTPMSGYLTSASTPPTTASSSAAPSLGTTPSSGIAPSPSWQTNGNGRVNGMQQLAGPIPAHLAANYLPGLGLQFGNTSPYESTANQVTMPERDVMQGPAWSTLGSRAYHYTQANIVEPRVHVQHGVSAGVPTPKTHPLPPKPVGGQHAICEQHHVSPVKHVEAASANLSRPAETANTTQVRDFAKYVNLRGSDTDSIITNPYAEDNGSTVSTISSHFTHDRPHLIGQEASMFEERPNKGSWRMQVRDNGPSIKDAAPGGAGFLSALNPPNFQMKWGVSFAALKGHEFSS</sequence>
<reference evidence="2" key="1">
    <citation type="journal article" date="2020" name="Stud. Mycol.">
        <title>101 Dothideomycetes genomes: a test case for predicting lifestyles and emergence of pathogens.</title>
        <authorList>
            <person name="Haridas S."/>
            <person name="Albert R."/>
            <person name="Binder M."/>
            <person name="Bloem J."/>
            <person name="Labutti K."/>
            <person name="Salamov A."/>
            <person name="Andreopoulos B."/>
            <person name="Baker S."/>
            <person name="Barry K."/>
            <person name="Bills G."/>
            <person name="Bluhm B."/>
            <person name="Cannon C."/>
            <person name="Castanera R."/>
            <person name="Culley D."/>
            <person name="Daum C."/>
            <person name="Ezra D."/>
            <person name="Gonzalez J."/>
            <person name="Henrissat B."/>
            <person name="Kuo A."/>
            <person name="Liang C."/>
            <person name="Lipzen A."/>
            <person name="Lutzoni F."/>
            <person name="Magnuson J."/>
            <person name="Mondo S."/>
            <person name="Nolan M."/>
            <person name="Ohm R."/>
            <person name="Pangilinan J."/>
            <person name="Park H.-J."/>
            <person name="Ramirez L."/>
            <person name="Alfaro M."/>
            <person name="Sun H."/>
            <person name="Tritt A."/>
            <person name="Yoshinaga Y."/>
            <person name="Zwiers L.-H."/>
            <person name="Turgeon B."/>
            <person name="Goodwin S."/>
            <person name="Spatafora J."/>
            <person name="Crous P."/>
            <person name="Grigoriev I."/>
        </authorList>
    </citation>
    <scope>NUCLEOTIDE SEQUENCE</scope>
    <source>
        <strain evidence="2">CBS 113389</strain>
    </source>
</reference>
<protein>
    <submittedName>
        <fullName evidence="2">Uncharacterized protein</fullName>
    </submittedName>
</protein>
<keyword evidence="3" id="KW-1185">Reference proteome</keyword>
<organism evidence="2 3">
    <name type="scientific">Neohortaea acidophila</name>
    <dbReference type="NCBI Taxonomy" id="245834"/>
    <lineage>
        <taxon>Eukaryota</taxon>
        <taxon>Fungi</taxon>
        <taxon>Dikarya</taxon>
        <taxon>Ascomycota</taxon>
        <taxon>Pezizomycotina</taxon>
        <taxon>Dothideomycetes</taxon>
        <taxon>Dothideomycetidae</taxon>
        <taxon>Mycosphaerellales</taxon>
        <taxon>Teratosphaeriaceae</taxon>
        <taxon>Neohortaea</taxon>
    </lineage>
</organism>
<evidence type="ECO:0000313" key="3">
    <source>
        <dbReference type="Proteomes" id="UP000799767"/>
    </source>
</evidence>
<dbReference type="AlphaFoldDB" id="A0A6A6PEY5"/>
<name>A0A6A6PEY5_9PEZI</name>
<dbReference type="RefSeq" id="XP_033585065.1">
    <property type="nucleotide sequence ID" value="XM_033738582.1"/>
</dbReference>
<feature type="compositionally biased region" description="Low complexity" evidence="1">
    <location>
        <begin position="74"/>
        <end position="97"/>
    </location>
</feature>
<accession>A0A6A6PEY5</accession>
<gene>
    <name evidence="2" type="ORF">BDY17DRAFT_65686</name>
</gene>
<feature type="compositionally biased region" description="Polar residues" evidence="1">
    <location>
        <begin position="103"/>
        <end position="114"/>
    </location>
</feature>
<dbReference type="Proteomes" id="UP000799767">
    <property type="component" value="Unassembled WGS sequence"/>
</dbReference>
<dbReference type="EMBL" id="MU001646">
    <property type="protein sequence ID" value="KAF2478495.1"/>
    <property type="molecule type" value="Genomic_DNA"/>
</dbReference>
<evidence type="ECO:0000313" key="2">
    <source>
        <dbReference type="EMBL" id="KAF2478495.1"/>
    </source>
</evidence>
<dbReference type="GeneID" id="54479584"/>